<keyword evidence="3" id="KW-1185">Reference proteome</keyword>
<dbReference type="EMBL" id="JBBWRZ010000015">
    <property type="protein sequence ID" value="KAK8222694.1"/>
    <property type="molecule type" value="Genomic_DNA"/>
</dbReference>
<protein>
    <submittedName>
        <fullName evidence="2">Uncharacterized protein</fullName>
    </submittedName>
</protein>
<evidence type="ECO:0000256" key="1">
    <source>
        <dbReference type="SAM" id="MobiDB-lite"/>
    </source>
</evidence>
<feature type="compositionally biased region" description="Low complexity" evidence="1">
    <location>
        <begin position="298"/>
        <end position="326"/>
    </location>
</feature>
<organism evidence="2 3">
    <name type="scientific">Phyllosticta capitalensis</name>
    <dbReference type="NCBI Taxonomy" id="121624"/>
    <lineage>
        <taxon>Eukaryota</taxon>
        <taxon>Fungi</taxon>
        <taxon>Dikarya</taxon>
        <taxon>Ascomycota</taxon>
        <taxon>Pezizomycotina</taxon>
        <taxon>Dothideomycetes</taxon>
        <taxon>Dothideomycetes incertae sedis</taxon>
        <taxon>Botryosphaeriales</taxon>
        <taxon>Phyllostictaceae</taxon>
        <taxon>Phyllosticta</taxon>
    </lineage>
</organism>
<gene>
    <name evidence="2" type="ORF">HDK90DRAFT_471000</name>
</gene>
<feature type="compositionally biased region" description="Acidic residues" evidence="1">
    <location>
        <begin position="281"/>
        <end position="297"/>
    </location>
</feature>
<name>A0ABR1Y9R0_9PEZI</name>
<reference evidence="2 3" key="1">
    <citation type="submission" date="2024-04" db="EMBL/GenBank/DDBJ databases">
        <title>Phyllosticta paracitricarpa is synonymous to the EU quarantine fungus P. citricarpa based on phylogenomic analyses.</title>
        <authorList>
            <consortium name="Lawrence Berkeley National Laboratory"/>
            <person name="Van Ingen-Buijs V.A."/>
            <person name="Van Westerhoven A.C."/>
            <person name="Haridas S."/>
            <person name="Skiadas P."/>
            <person name="Martin F."/>
            <person name="Groenewald J.Z."/>
            <person name="Crous P.W."/>
            <person name="Seidl M.F."/>
        </authorList>
    </citation>
    <scope>NUCLEOTIDE SEQUENCE [LARGE SCALE GENOMIC DNA]</scope>
    <source>
        <strain evidence="2 3">CBS 123374</strain>
    </source>
</reference>
<accession>A0ABR1Y9R0</accession>
<evidence type="ECO:0000313" key="3">
    <source>
        <dbReference type="Proteomes" id="UP001492380"/>
    </source>
</evidence>
<evidence type="ECO:0000313" key="2">
    <source>
        <dbReference type="EMBL" id="KAK8222694.1"/>
    </source>
</evidence>
<feature type="compositionally biased region" description="Low complexity" evidence="1">
    <location>
        <begin position="235"/>
        <end position="248"/>
    </location>
</feature>
<feature type="compositionally biased region" description="Basic and acidic residues" evidence="1">
    <location>
        <begin position="330"/>
        <end position="340"/>
    </location>
</feature>
<feature type="compositionally biased region" description="Polar residues" evidence="1">
    <location>
        <begin position="249"/>
        <end position="258"/>
    </location>
</feature>
<sequence length="368" mass="39752">MFISNEMHRQQVSRTLLKVLCNNYGLQNPAWTFATVTSVGAKSSGRTYGLNRSVNGQALFPSTASLAPDKNLSWNHARAPALEDAQGVTPIPLDFNPSPPANFASILHGGDGLHHSVGPLPRQANTIFGPHFDALRGGLELSRDHIDAILDAVSRFEEREEQINFLRSVGITSLSCAGCDESLQRDTLLRHFNAIFGSYSGALRGGLELSRDQIDAILDAVSRHEDSPRPTTNYGSGSSLPALVVSPSPDQTDGTQDQAHIAAIPSEERVFGLGISTPDGNELEEGETNSENSDEGEPSASAPTTLLLPLTTPSRSPRPSRAMSRSQKPSCRDQGKRAMETDSSIVPLLINPFDRTMRFRPRTRSDSG</sequence>
<dbReference type="Proteomes" id="UP001492380">
    <property type="component" value="Unassembled WGS sequence"/>
</dbReference>
<feature type="region of interest" description="Disordered" evidence="1">
    <location>
        <begin position="221"/>
        <end position="346"/>
    </location>
</feature>
<proteinExistence type="predicted"/>
<comment type="caution">
    <text evidence="2">The sequence shown here is derived from an EMBL/GenBank/DDBJ whole genome shotgun (WGS) entry which is preliminary data.</text>
</comment>